<reference evidence="1" key="1">
    <citation type="submission" date="2018-02" db="EMBL/GenBank/DDBJ databases">
        <title>Rhizophora mucronata_Transcriptome.</title>
        <authorList>
            <person name="Meera S.P."/>
            <person name="Sreeshan A."/>
            <person name="Augustine A."/>
        </authorList>
    </citation>
    <scope>NUCLEOTIDE SEQUENCE</scope>
    <source>
        <tissue evidence="1">Leaf</tissue>
    </source>
</reference>
<protein>
    <submittedName>
        <fullName evidence="1">Ribosome biogenesis protein BOP1 homolog</fullName>
    </submittedName>
</protein>
<evidence type="ECO:0000313" key="1">
    <source>
        <dbReference type="EMBL" id="MBX10419.1"/>
    </source>
</evidence>
<dbReference type="AlphaFoldDB" id="A0A2P2KXG0"/>
<proteinExistence type="predicted"/>
<sequence>MTCTSLQGYRQMEAYADDLKLAFFLIHMHTEFLTFCRAKAC</sequence>
<name>A0A2P2KXG0_RHIMU</name>
<dbReference type="EMBL" id="GGEC01029935">
    <property type="protein sequence ID" value="MBX10419.1"/>
    <property type="molecule type" value="Transcribed_RNA"/>
</dbReference>
<organism evidence="1">
    <name type="scientific">Rhizophora mucronata</name>
    <name type="common">Asiatic mangrove</name>
    <dbReference type="NCBI Taxonomy" id="61149"/>
    <lineage>
        <taxon>Eukaryota</taxon>
        <taxon>Viridiplantae</taxon>
        <taxon>Streptophyta</taxon>
        <taxon>Embryophyta</taxon>
        <taxon>Tracheophyta</taxon>
        <taxon>Spermatophyta</taxon>
        <taxon>Magnoliopsida</taxon>
        <taxon>eudicotyledons</taxon>
        <taxon>Gunneridae</taxon>
        <taxon>Pentapetalae</taxon>
        <taxon>rosids</taxon>
        <taxon>fabids</taxon>
        <taxon>Malpighiales</taxon>
        <taxon>Rhizophoraceae</taxon>
        <taxon>Rhizophora</taxon>
    </lineage>
</organism>
<accession>A0A2P2KXG0</accession>